<dbReference type="Proteomes" id="UP001521116">
    <property type="component" value="Unassembled WGS sequence"/>
</dbReference>
<protein>
    <submittedName>
        <fullName evidence="2">Uncharacterized protein</fullName>
    </submittedName>
</protein>
<proteinExistence type="predicted"/>
<evidence type="ECO:0000313" key="3">
    <source>
        <dbReference type="Proteomes" id="UP001521116"/>
    </source>
</evidence>
<evidence type="ECO:0000313" key="2">
    <source>
        <dbReference type="EMBL" id="KAL1613993.1"/>
    </source>
</evidence>
<organism evidence="2 3">
    <name type="scientific">Neofusicoccum ribis</name>
    <dbReference type="NCBI Taxonomy" id="45134"/>
    <lineage>
        <taxon>Eukaryota</taxon>
        <taxon>Fungi</taxon>
        <taxon>Dikarya</taxon>
        <taxon>Ascomycota</taxon>
        <taxon>Pezizomycotina</taxon>
        <taxon>Dothideomycetes</taxon>
        <taxon>Dothideomycetes incertae sedis</taxon>
        <taxon>Botryosphaeriales</taxon>
        <taxon>Botryosphaeriaceae</taxon>
        <taxon>Neofusicoccum</taxon>
    </lineage>
</organism>
<feature type="region of interest" description="Disordered" evidence="1">
    <location>
        <begin position="1"/>
        <end position="35"/>
    </location>
</feature>
<keyword evidence="3" id="KW-1185">Reference proteome</keyword>
<accession>A0ABR3S9G9</accession>
<gene>
    <name evidence="2" type="ORF">SLS56_012206</name>
</gene>
<dbReference type="EMBL" id="JAJVDC020000439">
    <property type="protein sequence ID" value="KAL1613993.1"/>
    <property type="molecule type" value="Genomic_DNA"/>
</dbReference>
<comment type="caution">
    <text evidence="2">The sequence shown here is derived from an EMBL/GenBank/DDBJ whole genome shotgun (WGS) entry which is preliminary data.</text>
</comment>
<evidence type="ECO:0000256" key="1">
    <source>
        <dbReference type="SAM" id="MobiDB-lite"/>
    </source>
</evidence>
<reference evidence="2 3" key="1">
    <citation type="submission" date="2024-02" db="EMBL/GenBank/DDBJ databases">
        <title>De novo assembly and annotation of 12 fungi associated with fruit tree decline syndrome in Ontario, Canada.</title>
        <authorList>
            <person name="Sulman M."/>
            <person name="Ellouze W."/>
            <person name="Ilyukhin E."/>
        </authorList>
    </citation>
    <scope>NUCLEOTIDE SEQUENCE [LARGE SCALE GENOMIC DNA]</scope>
    <source>
        <strain evidence="2 3">M1-105</strain>
    </source>
</reference>
<name>A0ABR3S9G9_9PEZI</name>
<sequence>MPPPNQKLGNPATDRGIAAPSTREADLEQQVMQAQQKLEDLRKQLEAEKKARQQENCEARKQRFHEVMFESELDMRLSRIIQKLDLAVMETLPKMSRVYQSIQDMFREVSRRRKEISFDRFSDGDLDALEEVGAFLKKDEGTMDMLNEDMPWEFHYEGIDVFDNALQK</sequence>